<reference evidence="2 3" key="1">
    <citation type="submission" date="2017-05" db="EMBL/GenBank/DDBJ databases">
        <title>The Genome Sequence of Enterococcus sp. 10A9_DIV0425.</title>
        <authorList>
            <consortium name="The Broad Institute Genomics Platform"/>
            <consortium name="The Broad Institute Genomic Center for Infectious Diseases"/>
            <person name="Earl A."/>
            <person name="Manson A."/>
            <person name="Schwartman J."/>
            <person name="Gilmore M."/>
            <person name="Abouelleil A."/>
            <person name="Cao P."/>
            <person name="Chapman S."/>
            <person name="Cusick C."/>
            <person name="Shea T."/>
            <person name="Young S."/>
            <person name="Neafsey D."/>
            <person name="Nusbaum C."/>
            <person name="Birren B."/>
        </authorList>
    </citation>
    <scope>NUCLEOTIDE SEQUENCE [LARGE SCALE GENOMIC DNA]</scope>
    <source>
        <strain evidence="2 3">10A9_DIV0425</strain>
    </source>
</reference>
<dbReference type="EMBL" id="NGMO01000001">
    <property type="protein sequence ID" value="OTP12615.1"/>
    <property type="molecule type" value="Genomic_DNA"/>
</dbReference>
<comment type="caution">
    <text evidence="2">The sequence shown here is derived from an EMBL/GenBank/DDBJ whole genome shotgun (WGS) entry which is preliminary data.</text>
</comment>
<sequence>MYSILYRTLKKLQLKVMIGFSFILGVSSLITGDILISFPKESFLGYPASVFSFQLLVIPIPTLIIYRFLFPLFSSIAVGDTVAQDINTGYIKSAISHSTLKRYLTNHMFVSFFCGGIISILPVLVSMWGMLLFIPSIPLNRFYSMQLVDSQDFMPSIYYGHPFIYFTLRVAFIFVFGGALSLLSTIVSYLLKNRYLAIITPLFILMCIDMTIRIFRKESLTLTSQFIGTENLQWTGISFLLIIFLLSIFTVIQGVKKHEI</sequence>
<dbReference type="AlphaFoldDB" id="A0A2C9XQX8"/>
<accession>A0A2C9XQX8</accession>
<proteinExistence type="predicted"/>
<evidence type="ECO:0000256" key="1">
    <source>
        <dbReference type="SAM" id="Phobius"/>
    </source>
</evidence>
<feature type="transmembrane region" description="Helical" evidence="1">
    <location>
        <begin position="163"/>
        <end position="183"/>
    </location>
</feature>
<keyword evidence="1" id="KW-0472">Membrane</keyword>
<dbReference type="RefSeq" id="WP_086284027.1">
    <property type="nucleotide sequence ID" value="NZ_NGMO01000001.1"/>
</dbReference>
<evidence type="ECO:0000313" key="3">
    <source>
        <dbReference type="Proteomes" id="UP000194933"/>
    </source>
</evidence>
<evidence type="ECO:0000313" key="2">
    <source>
        <dbReference type="EMBL" id="OTP12615.1"/>
    </source>
</evidence>
<keyword evidence="1" id="KW-0812">Transmembrane</keyword>
<dbReference type="STRING" id="1987383.A5844_000848"/>
<dbReference type="Proteomes" id="UP000194933">
    <property type="component" value="Unassembled WGS sequence"/>
</dbReference>
<gene>
    <name evidence="2" type="ORF">A5844_000848</name>
</gene>
<protein>
    <submittedName>
        <fullName evidence="2">Uncharacterized protein</fullName>
    </submittedName>
</protein>
<feature type="transmembrane region" description="Helical" evidence="1">
    <location>
        <begin position="12"/>
        <end position="38"/>
    </location>
</feature>
<keyword evidence="1" id="KW-1133">Transmembrane helix</keyword>
<feature type="transmembrane region" description="Helical" evidence="1">
    <location>
        <begin position="109"/>
        <end position="134"/>
    </location>
</feature>
<feature type="transmembrane region" description="Helical" evidence="1">
    <location>
        <begin position="235"/>
        <end position="255"/>
    </location>
</feature>
<feature type="transmembrane region" description="Helical" evidence="1">
    <location>
        <begin position="44"/>
        <end position="66"/>
    </location>
</feature>
<feature type="transmembrane region" description="Helical" evidence="1">
    <location>
        <begin position="195"/>
        <end position="215"/>
    </location>
</feature>
<organism evidence="2 3">
    <name type="scientific">Candidatus Enterococcus wittei</name>
    <dbReference type="NCBI Taxonomy" id="1987383"/>
    <lineage>
        <taxon>Bacteria</taxon>
        <taxon>Bacillati</taxon>
        <taxon>Bacillota</taxon>
        <taxon>Bacilli</taxon>
        <taxon>Lactobacillales</taxon>
        <taxon>Enterococcaceae</taxon>
        <taxon>Enterococcus</taxon>
    </lineage>
</organism>
<keyword evidence="3" id="KW-1185">Reference proteome</keyword>
<name>A0A2C9XQX8_9ENTE</name>